<dbReference type="SUPFAM" id="SSF161084">
    <property type="entry name" value="MAPEG domain-like"/>
    <property type="match status" value="1"/>
</dbReference>
<keyword evidence="8" id="KW-0808">Transferase</keyword>
<dbReference type="GO" id="GO:0004602">
    <property type="term" value="F:glutathione peroxidase activity"/>
    <property type="evidence" value="ECO:0007669"/>
    <property type="project" value="TreeGrafter"/>
</dbReference>
<feature type="transmembrane region" description="Helical" evidence="7">
    <location>
        <begin position="107"/>
        <end position="127"/>
    </location>
</feature>
<name>K4G3J0_CALMI</name>
<protein>
    <submittedName>
        <fullName evidence="8">Microsomal glutathione S-transferase 2</fullName>
    </submittedName>
</protein>
<evidence type="ECO:0000256" key="1">
    <source>
        <dbReference type="ARBA" id="ARBA00004477"/>
    </source>
</evidence>
<dbReference type="EMBL" id="JX207357">
    <property type="protein sequence ID" value="AFM85671.1"/>
    <property type="molecule type" value="mRNA"/>
</dbReference>
<evidence type="ECO:0000256" key="5">
    <source>
        <dbReference type="ARBA" id="ARBA00022989"/>
    </source>
</evidence>
<evidence type="ECO:0000256" key="4">
    <source>
        <dbReference type="ARBA" id="ARBA00022824"/>
    </source>
</evidence>
<dbReference type="FunFam" id="1.20.120.550:FF:000003">
    <property type="entry name" value="Leukotriene C4 synthase"/>
    <property type="match status" value="1"/>
</dbReference>
<dbReference type="GO" id="GO:0004464">
    <property type="term" value="F:leukotriene-C4 synthase activity"/>
    <property type="evidence" value="ECO:0007669"/>
    <property type="project" value="TreeGrafter"/>
</dbReference>
<organism evidence="8">
    <name type="scientific">Callorhinchus milii</name>
    <name type="common">Ghost shark</name>
    <dbReference type="NCBI Taxonomy" id="7868"/>
    <lineage>
        <taxon>Eukaryota</taxon>
        <taxon>Metazoa</taxon>
        <taxon>Chordata</taxon>
        <taxon>Craniata</taxon>
        <taxon>Vertebrata</taxon>
        <taxon>Chondrichthyes</taxon>
        <taxon>Holocephali</taxon>
        <taxon>Chimaeriformes</taxon>
        <taxon>Callorhinchidae</taxon>
        <taxon>Callorhinchus</taxon>
    </lineage>
</organism>
<dbReference type="InterPro" id="IPR001446">
    <property type="entry name" value="5_LipOase_AP"/>
</dbReference>
<dbReference type="InterPro" id="IPR050997">
    <property type="entry name" value="MAPEG"/>
</dbReference>
<dbReference type="GO" id="GO:0008047">
    <property type="term" value="F:enzyme activator activity"/>
    <property type="evidence" value="ECO:0007669"/>
    <property type="project" value="InterPro"/>
</dbReference>
<reference evidence="8" key="1">
    <citation type="journal article" date="2012" name="PLoS ONE">
        <title>Sequencing and Analysis of Full-Length cDNAs, 5'-ESTs and 3'-ESTs from a Cartilaginous Fish, the Elephant Shark (Callorhinchus milii).</title>
        <authorList>
            <person name="Tan Y.Y."/>
            <person name="Kodzius R."/>
            <person name="Tay B.H."/>
            <person name="Tay A."/>
            <person name="Brenner S."/>
            <person name="Venkatesh B."/>
        </authorList>
    </citation>
    <scope>NUCLEOTIDE SEQUENCE</scope>
    <source>
        <tissue evidence="8">Gills</tissue>
    </source>
</reference>
<keyword evidence="3" id="KW-0434">Leukotriene biosynthesis</keyword>
<comment type="subcellular location">
    <subcellularLocation>
        <location evidence="1">Endoplasmic reticulum membrane</location>
        <topology evidence="1">Multi-pass membrane protein</topology>
    </subcellularLocation>
</comment>
<dbReference type="PANTHER" id="PTHR10250">
    <property type="entry name" value="MICROSOMAL GLUTATHIONE S-TRANSFERASE"/>
    <property type="match status" value="1"/>
</dbReference>
<accession>K4G3J0</accession>
<dbReference type="GO" id="GO:0004364">
    <property type="term" value="F:glutathione transferase activity"/>
    <property type="evidence" value="ECO:0007669"/>
    <property type="project" value="TreeGrafter"/>
</dbReference>
<evidence type="ECO:0000256" key="6">
    <source>
        <dbReference type="ARBA" id="ARBA00023136"/>
    </source>
</evidence>
<evidence type="ECO:0000256" key="2">
    <source>
        <dbReference type="ARBA" id="ARBA00022692"/>
    </source>
</evidence>
<dbReference type="GO" id="GO:0005789">
    <property type="term" value="C:endoplasmic reticulum membrane"/>
    <property type="evidence" value="ECO:0007669"/>
    <property type="project" value="UniProtKB-SubCell"/>
</dbReference>
<evidence type="ECO:0000256" key="3">
    <source>
        <dbReference type="ARBA" id="ARBA00022751"/>
    </source>
</evidence>
<evidence type="ECO:0000256" key="7">
    <source>
        <dbReference type="SAM" id="Phobius"/>
    </source>
</evidence>
<keyword evidence="5 7" id="KW-1133">Transmembrane helix</keyword>
<dbReference type="InterPro" id="IPR001129">
    <property type="entry name" value="Membr-assoc_MAPEG"/>
</dbReference>
<proteinExistence type="evidence at transcript level"/>
<evidence type="ECO:0000313" key="8">
    <source>
        <dbReference type="EMBL" id="AFM85671.1"/>
    </source>
</evidence>
<keyword evidence="2 7" id="KW-0812">Transmembrane</keyword>
<dbReference type="GO" id="GO:0019370">
    <property type="term" value="P:leukotriene biosynthetic process"/>
    <property type="evidence" value="ECO:0007669"/>
    <property type="project" value="UniProtKB-KW"/>
</dbReference>
<keyword evidence="6 7" id="KW-0472">Membrane</keyword>
<dbReference type="PRINTS" id="PR00488">
    <property type="entry name" value="5LPOXGNASEAP"/>
</dbReference>
<dbReference type="Gene3D" id="1.20.120.550">
    <property type="entry name" value="Membrane associated eicosanoid/glutathione metabolism-like domain"/>
    <property type="match status" value="1"/>
</dbReference>
<keyword evidence="4" id="KW-0256">Endoplasmic reticulum</keyword>
<sequence>MANDCILLVAVSLISACQQAYFAKLVGYARKKYKVVPPAITGTPEFERILRAQLNSVEFHTVFLVVLWAAGWFFNEVIASILGLVYIFSRHKYFHGYAESAKARVPAFNLGVSMLSILLGMGFLGLVNCVADHCFDVDVMKHISKLF</sequence>
<dbReference type="AlphaFoldDB" id="K4G3J0"/>
<dbReference type="PANTHER" id="PTHR10250:SF13">
    <property type="entry name" value="MICROSOMAL GLUTATHIONE S-TRANSFERASE 2"/>
    <property type="match status" value="1"/>
</dbReference>
<dbReference type="InterPro" id="IPR023352">
    <property type="entry name" value="MAPEG-like_dom_sf"/>
</dbReference>
<feature type="transmembrane region" description="Helical" evidence="7">
    <location>
        <begin position="62"/>
        <end position="87"/>
    </location>
</feature>
<dbReference type="GO" id="GO:0005635">
    <property type="term" value="C:nuclear envelope"/>
    <property type="evidence" value="ECO:0007669"/>
    <property type="project" value="TreeGrafter"/>
</dbReference>
<dbReference type="Pfam" id="PF01124">
    <property type="entry name" value="MAPEG"/>
    <property type="match status" value="1"/>
</dbReference>